<organism evidence="1">
    <name type="scientific">marine sediment metagenome</name>
    <dbReference type="NCBI Taxonomy" id="412755"/>
    <lineage>
        <taxon>unclassified sequences</taxon>
        <taxon>metagenomes</taxon>
        <taxon>ecological metagenomes</taxon>
    </lineage>
</organism>
<comment type="caution">
    <text evidence="1">The sequence shown here is derived from an EMBL/GenBank/DDBJ whole genome shotgun (WGS) entry which is preliminary data.</text>
</comment>
<proteinExistence type="predicted"/>
<gene>
    <name evidence="1" type="ORF">LCGC14_2103260</name>
</gene>
<accession>A0A0F9EWF7</accession>
<reference evidence="1" key="1">
    <citation type="journal article" date="2015" name="Nature">
        <title>Complex archaea that bridge the gap between prokaryotes and eukaryotes.</title>
        <authorList>
            <person name="Spang A."/>
            <person name="Saw J.H."/>
            <person name="Jorgensen S.L."/>
            <person name="Zaremba-Niedzwiedzka K."/>
            <person name="Martijn J."/>
            <person name="Lind A.E."/>
            <person name="van Eijk R."/>
            <person name="Schleper C."/>
            <person name="Guy L."/>
            <person name="Ettema T.J."/>
        </authorList>
    </citation>
    <scope>NUCLEOTIDE SEQUENCE</scope>
</reference>
<evidence type="ECO:0000313" key="1">
    <source>
        <dbReference type="EMBL" id="KKL70601.1"/>
    </source>
</evidence>
<dbReference type="EMBL" id="LAZR01025851">
    <property type="protein sequence ID" value="KKL70601.1"/>
    <property type="molecule type" value="Genomic_DNA"/>
</dbReference>
<sequence>MTEQEKRVATQRLGVLTVFRERLIELETDATLVYPKGHERNAGAQKDLDDLSIIVDRLDADPHVIELQVIAAEADLAAATAAVETATAKLRALRS</sequence>
<name>A0A0F9EWF7_9ZZZZ</name>
<protein>
    <submittedName>
        <fullName evidence="1">Uncharacterized protein</fullName>
    </submittedName>
</protein>
<dbReference type="AlphaFoldDB" id="A0A0F9EWF7"/>